<dbReference type="EMBL" id="JACBZY010000001">
    <property type="protein sequence ID" value="NYG99585.1"/>
    <property type="molecule type" value="Genomic_DNA"/>
</dbReference>
<dbReference type="Gene3D" id="1.10.287.110">
    <property type="entry name" value="DnaJ domain"/>
    <property type="match status" value="1"/>
</dbReference>
<feature type="transmembrane region" description="Helical" evidence="1">
    <location>
        <begin position="89"/>
        <end position="111"/>
    </location>
</feature>
<keyword evidence="3" id="KW-1185">Reference proteome</keyword>
<name>A0A852YQS5_9MICO</name>
<evidence type="ECO:0000313" key="2">
    <source>
        <dbReference type="EMBL" id="NYG99585.1"/>
    </source>
</evidence>
<keyword evidence="1" id="KW-0472">Membrane</keyword>
<evidence type="ECO:0000256" key="1">
    <source>
        <dbReference type="SAM" id="Phobius"/>
    </source>
</evidence>
<keyword evidence="1" id="KW-1133">Transmembrane helix</keyword>
<dbReference type="InterPro" id="IPR001623">
    <property type="entry name" value="DnaJ_domain"/>
</dbReference>
<gene>
    <name evidence="2" type="ORF">BJ979_002211</name>
</gene>
<comment type="caution">
    <text evidence="2">The sequence shown here is derived from an EMBL/GenBank/DDBJ whole genome shotgun (WGS) entry which is preliminary data.</text>
</comment>
<evidence type="ECO:0000313" key="3">
    <source>
        <dbReference type="Proteomes" id="UP000553888"/>
    </source>
</evidence>
<feature type="transmembrane region" description="Helical" evidence="1">
    <location>
        <begin position="117"/>
        <end position="136"/>
    </location>
</feature>
<accession>A0A852YQS5</accession>
<protein>
    <recommendedName>
        <fullName evidence="4">J domain-containing protein</fullName>
    </recommendedName>
</protein>
<dbReference type="CDD" id="cd06257">
    <property type="entry name" value="DnaJ"/>
    <property type="match status" value="1"/>
</dbReference>
<sequence length="202" mass="20690">MDVRTASELLGCAPDASRAQIEGAFRLRARATHPDVLDHPRVAADLAALTEARTVLLAVNGGASTAGPAEQPGDGPRIFVPPPTPPAPLVAPAIIAGGAVLLAAALAFAAVGSASPLAPFETVARSVAVFASLLGFALTGRRWLFLVAVVLLALTAWTVLAWTSFGALVGALATIPAALILLTAGRRRADLLRWIAEGRSRL</sequence>
<organism evidence="2 3">
    <name type="scientific">Schumannella luteola</name>
    <dbReference type="NCBI Taxonomy" id="472059"/>
    <lineage>
        <taxon>Bacteria</taxon>
        <taxon>Bacillati</taxon>
        <taxon>Actinomycetota</taxon>
        <taxon>Actinomycetes</taxon>
        <taxon>Micrococcales</taxon>
        <taxon>Microbacteriaceae</taxon>
        <taxon>Schumannella</taxon>
    </lineage>
</organism>
<proteinExistence type="predicted"/>
<dbReference type="RefSeq" id="WP_179567861.1">
    <property type="nucleotide sequence ID" value="NZ_JACBZY010000001.1"/>
</dbReference>
<dbReference type="Proteomes" id="UP000553888">
    <property type="component" value="Unassembled WGS sequence"/>
</dbReference>
<dbReference type="SUPFAM" id="SSF46565">
    <property type="entry name" value="Chaperone J-domain"/>
    <property type="match status" value="1"/>
</dbReference>
<dbReference type="AlphaFoldDB" id="A0A852YQS5"/>
<feature type="transmembrane region" description="Helical" evidence="1">
    <location>
        <begin position="166"/>
        <end position="184"/>
    </location>
</feature>
<dbReference type="InterPro" id="IPR036869">
    <property type="entry name" value="J_dom_sf"/>
</dbReference>
<reference evidence="2 3" key="1">
    <citation type="submission" date="2020-07" db="EMBL/GenBank/DDBJ databases">
        <title>Sequencing the genomes of 1000 actinobacteria strains.</title>
        <authorList>
            <person name="Klenk H.-P."/>
        </authorList>
    </citation>
    <scope>NUCLEOTIDE SEQUENCE [LARGE SCALE GENOMIC DNA]</scope>
    <source>
        <strain evidence="2 3">DSM 23141</strain>
    </source>
</reference>
<keyword evidence="1" id="KW-0812">Transmembrane</keyword>
<evidence type="ECO:0008006" key="4">
    <source>
        <dbReference type="Google" id="ProtNLM"/>
    </source>
</evidence>